<reference evidence="1" key="1">
    <citation type="submission" date="2018-06" db="EMBL/GenBank/DDBJ databases">
        <authorList>
            <person name="Zhirakovskaya E."/>
        </authorList>
    </citation>
    <scope>NUCLEOTIDE SEQUENCE</scope>
</reference>
<proteinExistence type="predicted"/>
<dbReference type="AlphaFoldDB" id="A0A3B0UEZ9"/>
<protein>
    <recommendedName>
        <fullName evidence="2">Addiction module component CHP02574 family protein</fullName>
    </recommendedName>
</protein>
<organism evidence="1">
    <name type="scientific">hydrothermal vent metagenome</name>
    <dbReference type="NCBI Taxonomy" id="652676"/>
    <lineage>
        <taxon>unclassified sequences</taxon>
        <taxon>metagenomes</taxon>
        <taxon>ecological metagenomes</taxon>
    </lineage>
</organism>
<sequence length="76" mass="8866">MNLQYISDSKGQTTGVFIPINEWNDLKNKYKNIEQEEVNVPEWHKDLVLKRLEDYKQNPGSALDLDAAMDDIEKDL</sequence>
<evidence type="ECO:0008006" key="2">
    <source>
        <dbReference type="Google" id="ProtNLM"/>
    </source>
</evidence>
<dbReference type="EMBL" id="UOEP01000082">
    <property type="protein sequence ID" value="VAW18186.1"/>
    <property type="molecule type" value="Genomic_DNA"/>
</dbReference>
<evidence type="ECO:0000313" key="1">
    <source>
        <dbReference type="EMBL" id="VAW18186.1"/>
    </source>
</evidence>
<gene>
    <name evidence="1" type="ORF">MNBD_BACTEROID01-2857</name>
</gene>
<accession>A0A3B0UEZ9</accession>
<name>A0A3B0UEZ9_9ZZZZ</name>